<reference evidence="2 3" key="1">
    <citation type="submission" date="2024-05" db="EMBL/GenBank/DDBJ databases">
        <title>Haplotype-resolved chromosome-level genome assembly of Huyou (Citrus changshanensis).</title>
        <authorList>
            <person name="Miao C."/>
            <person name="Chen W."/>
            <person name="Wu Y."/>
            <person name="Wang L."/>
            <person name="Zhao S."/>
            <person name="Grierson D."/>
            <person name="Xu C."/>
            <person name="Chen K."/>
        </authorList>
    </citation>
    <scope>NUCLEOTIDE SEQUENCE [LARGE SCALE GENOMIC DNA]</scope>
    <source>
        <strain evidence="2">01-14</strain>
        <tissue evidence="2">Leaf</tissue>
    </source>
</reference>
<proteinExistence type="predicted"/>
<gene>
    <name evidence="2" type="ORF">WN944_028991</name>
</gene>
<dbReference type="AlphaFoldDB" id="A0AAP0Q9H6"/>
<evidence type="ECO:0000256" key="1">
    <source>
        <dbReference type="SAM" id="MobiDB-lite"/>
    </source>
</evidence>
<comment type="caution">
    <text evidence="2">The sequence shown here is derived from an EMBL/GenBank/DDBJ whole genome shotgun (WGS) entry which is preliminary data.</text>
</comment>
<dbReference type="Proteomes" id="UP001428341">
    <property type="component" value="Unassembled WGS sequence"/>
</dbReference>
<accession>A0AAP0Q9H6</accession>
<keyword evidence="3" id="KW-1185">Reference proteome</keyword>
<dbReference type="EMBL" id="JBCGBO010000025">
    <property type="protein sequence ID" value="KAK9176972.1"/>
    <property type="molecule type" value="Genomic_DNA"/>
</dbReference>
<feature type="region of interest" description="Disordered" evidence="1">
    <location>
        <begin position="1"/>
        <end position="73"/>
    </location>
</feature>
<evidence type="ECO:0000313" key="3">
    <source>
        <dbReference type="Proteomes" id="UP001428341"/>
    </source>
</evidence>
<feature type="compositionally biased region" description="Basic and acidic residues" evidence="1">
    <location>
        <begin position="28"/>
        <end position="42"/>
    </location>
</feature>
<evidence type="ECO:0000313" key="2">
    <source>
        <dbReference type="EMBL" id="KAK9176972.1"/>
    </source>
</evidence>
<protein>
    <submittedName>
        <fullName evidence="2">Uncharacterized protein</fullName>
    </submittedName>
</protein>
<organism evidence="2 3">
    <name type="scientific">Citrus x changshan-huyou</name>
    <dbReference type="NCBI Taxonomy" id="2935761"/>
    <lineage>
        <taxon>Eukaryota</taxon>
        <taxon>Viridiplantae</taxon>
        <taxon>Streptophyta</taxon>
        <taxon>Embryophyta</taxon>
        <taxon>Tracheophyta</taxon>
        <taxon>Spermatophyta</taxon>
        <taxon>Magnoliopsida</taxon>
        <taxon>eudicotyledons</taxon>
        <taxon>Gunneridae</taxon>
        <taxon>Pentapetalae</taxon>
        <taxon>rosids</taxon>
        <taxon>malvids</taxon>
        <taxon>Sapindales</taxon>
        <taxon>Rutaceae</taxon>
        <taxon>Aurantioideae</taxon>
        <taxon>Citrus</taxon>
    </lineage>
</organism>
<name>A0AAP0Q9H6_9ROSI</name>
<sequence length="73" mass="8175">MEGSCFNENRMESTSSPGKNGRTPSLEGARRMYDHDEHEHGLPFEPEPQGGLEWASTVRGTFKSVESLNPPKR</sequence>